<dbReference type="AlphaFoldDB" id="A0A8D8AJD1"/>
<dbReference type="EMBL" id="HBUE01031619">
    <property type="protein sequence ID" value="CAG6456685.1"/>
    <property type="molecule type" value="Transcribed_RNA"/>
</dbReference>
<protein>
    <submittedName>
        <fullName evidence="1">(northern house mosquito) hypothetical protein</fullName>
    </submittedName>
</protein>
<organism evidence="1">
    <name type="scientific">Culex pipiens</name>
    <name type="common">House mosquito</name>
    <dbReference type="NCBI Taxonomy" id="7175"/>
    <lineage>
        <taxon>Eukaryota</taxon>
        <taxon>Metazoa</taxon>
        <taxon>Ecdysozoa</taxon>
        <taxon>Arthropoda</taxon>
        <taxon>Hexapoda</taxon>
        <taxon>Insecta</taxon>
        <taxon>Pterygota</taxon>
        <taxon>Neoptera</taxon>
        <taxon>Endopterygota</taxon>
        <taxon>Diptera</taxon>
        <taxon>Nematocera</taxon>
        <taxon>Culicoidea</taxon>
        <taxon>Culicidae</taxon>
        <taxon>Culicinae</taxon>
        <taxon>Culicini</taxon>
        <taxon>Culex</taxon>
        <taxon>Culex</taxon>
    </lineage>
</organism>
<reference evidence="1" key="1">
    <citation type="submission" date="2021-05" db="EMBL/GenBank/DDBJ databases">
        <authorList>
            <person name="Alioto T."/>
            <person name="Alioto T."/>
            <person name="Gomez Garrido J."/>
        </authorList>
    </citation>
    <scope>NUCLEOTIDE SEQUENCE</scope>
</reference>
<evidence type="ECO:0000313" key="1">
    <source>
        <dbReference type="EMBL" id="CAG6456685.1"/>
    </source>
</evidence>
<accession>A0A8D8AJD1</accession>
<proteinExistence type="predicted"/>
<name>A0A8D8AJD1_CULPI</name>
<sequence>MLFVETFGRDFGQARAGGNRVFRNGKCRDGRRSLRRFIARCNLRIDGGGRCRSSCFLSELFRLLQSGLAWFVGWRTTSSTGGARHLWTVDHRRRVHRVGLHHALRTTQTSVRGFVLLEHRNAFLHAHNLLLIVGHWQFVDILELLLDGSPLLGVRLIRRWVRRHHVRSHHSVHHRSAWGHVHSVHGRLTWGLSHAGCSHWSVLGMHLRVHLRMLLWWHLRRVGRNRRGRCTCGNDRFTWHLFRWIRWQRRSRQRGRRGRRRNRVNLLGTCGRSCGRCHLGSLHLSQCHRSHWIGDRRYRFTFSLLCVRNRRSLVRVVRVVNIIPLVVGIRCHTVQP</sequence>